<comment type="caution">
    <text evidence="1">The sequence shown here is derived from an EMBL/GenBank/DDBJ whole genome shotgun (WGS) entry which is preliminary data.</text>
</comment>
<dbReference type="OrthoDB" id="2626219at2"/>
<dbReference type="Proteomes" id="UP000310636">
    <property type="component" value="Unassembled WGS sequence"/>
</dbReference>
<reference evidence="1 2" key="1">
    <citation type="submission" date="2019-04" db="EMBL/GenBank/DDBJ databases">
        <title>Cohnella sp. nov. isolated from preserved vegetables.</title>
        <authorList>
            <person name="Lin S.-Y."/>
            <person name="Hung M.-H."/>
            <person name="Young C.-C."/>
        </authorList>
    </citation>
    <scope>NUCLEOTIDE SEQUENCE [LARGE SCALE GENOMIC DNA]</scope>
    <source>
        <strain evidence="1 2">CC-MHH1044</strain>
    </source>
</reference>
<evidence type="ECO:0000313" key="2">
    <source>
        <dbReference type="Proteomes" id="UP000310636"/>
    </source>
</evidence>
<keyword evidence="2" id="KW-1185">Reference proteome</keyword>
<organism evidence="1 2">
    <name type="scientific">Cohnella fermenti</name>
    <dbReference type="NCBI Taxonomy" id="2565925"/>
    <lineage>
        <taxon>Bacteria</taxon>
        <taxon>Bacillati</taxon>
        <taxon>Bacillota</taxon>
        <taxon>Bacilli</taxon>
        <taxon>Bacillales</taxon>
        <taxon>Paenibacillaceae</taxon>
        <taxon>Cohnella</taxon>
    </lineage>
</organism>
<dbReference type="EMBL" id="SSOB01000047">
    <property type="protein sequence ID" value="THF73912.1"/>
    <property type="molecule type" value="Genomic_DNA"/>
</dbReference>
<gene>
    <name evidence="1" type="ORF">E6C55_26955</name>
</gene>
<evidence type="ECO:0000313" key="1">
    <source>
        <dbReference type="EMBL" id="THF73912.1"/>
    </source>
</evidence>
<name>A0A4S4BJN0_9BACL</name>
<protein>
    <submittedName>
        <fullName evidence="1">Uncharacterized protein</fullName>
    </submittedName>
</protein>
<sequence>MRIFGLLLPAYWKGTTVRIADPASARGKEAELLFRHLDAKEQYKRSVYVSPKRGATGRIVSLMKYKSPEGSPFIYYGVLVKDVLYALEESRLAKV</sequence>
<accession>A0A4S4BJN0</accession>
<dbReference type="AlphaFoldDB" id="A0A4S4BJN0"/>
<dbReference type="RefSeq" id="WP_136372945.1">
    <property type="nucleotide sequence ID" value="NZ_SSOB01000047.1"/>
</dbReference>
<proteinExistence type="predicted"/>